<keyword evidence="4" id="KW-0134">Cell wall</keyword>
<dbReference type="PANTHER" id="PTHR31018:SF3">
    <property type="entry name" value="RECEPTOR PROTEIN-TYROSINE KINASE"/>
    <property type="match status" value="1"/>
</dbReference>
<dbReference type="OrthoDB" id="536881at2759"/>
<evidence type="ECO:0000256" key="4">
    <source>
        <dbReference type="ARBA" id="ARBA00022512"/>
    </source>
</evidence>
<feature type="compositionally biased region" description="Low complexity" evidence="8">
    <location>
        <begin position="381"/>
        <end position="400"/>
    </location>
</feature>
<name>A0A9W6YUK2_AMBMO</name>
<evidence type="ECO:0000313" key="10">
    <source>
        <dbReference type="EMBL" id="GMG22062.1"/>
    </source>
</evidence>
<dbReference type="GO" id="GO:0005886">
    <property type="term" value="C:plasma membrane"/>
    <property type="evidence" value="ECO:0007669"/>
    <property type="project" value="UniProtKB-SubCell"/>
</dbReference>
<dbReference type="SUPFAM" id="SSF52058">
    <property type="entry name" value="L domain-like"/>
    <property type="match status" value="2"/>
</dbReference>
<feature type="region of interest" description="Disordered" evidence="8">
    <location>
        <begin position="366"/>
        <end position="400"/>
    </location>
</feature>
<accession>A0A9W6YUK2</accession>
<dbReference type="InterPro" id="IPR051648">
    <property type="entry name" value="CWI-Assembly_Regulator"/>
</dbReference>
<evidence type="ECO:0000256" key="8">
    <source>
        <dbReference type="SAM" id="MobiDB-lite"/>
    </source>
</evidence>
<evidence type="ECO:0000256" key="2">
    <source>
        <dbReference type="ARBA" id="ARBA00004609"/>
    </source>
</evidence>
<evidence type="ECO:0000313" key="11">
    <source>
        <dbReference type="Proteomes" id="UP001165063"/>
    </source>
</evidence>
<organism evidence="10 11">
    <name type="scientific">Ambrosiozyma monospora</name>
    <name type="common">Yeast</name>
    <name type="synonym">Endomycopsis monosporus</name>
    <dbReference type="NCBI Taxonomy" id="43982"/>
    <lineage>
        <taxon>Eukaryota</taxon>
        <taxon>Fungi</taxon>
        <taxon>Dikarya</taxon>
        <taxon>Ascomycota</taxon>
        <taxon>Saccharomycotina</taxon>
        <taxon>Pichiomycetes</taxon>
        <taxon>Pichiales</taxon>
        <taxon>Pichiaceae</taxon>
        <taxon>Ambrosiozyma</taxon>
    </lineage>
</organism>
<evidence type="ECO:0000256" key="1">
    <source>
        <dbReference type="ARBA" id="ARBA00004191"/>
    </source>
</evidence>
<evidence type="ECO:0000256" key="9">
    <source>
        <dbReference type="SAM" id="SignalP"/>
    </source>
</evidence>
<feature type="chain" id="PRO_5040814830" evidence="9">
    <location>
        <begin position="20"/>
        <end position="426"/>
    </location>
</feature>
<comment type="subcellular location">
    <subcellularLocation>
        <location evidence="2">Cell membrane</location>
        <topology evidence="2">Lipid-anchor</topology>
        <topology evidence="2">GPI-anchor</topology>
    </subcellularLocation>
    <subcellularLocation>
        <location evidence="1">Secreted</location>
        <location evidence="1">Cell wall</location>
    </subcellularLocation>
</comment>
<keyword evidence="11" id="KW-1185">Reference proteome</keyword>
<reference evidence="10" key="1">
    <citation type="submission" date="2023-04" db="EMBL/GenBank/DDBJ databases">
        <title>Ambrosiozyma monospora NBRC 1965.</title>
        <authorList>
            <person name="Ichikawa N."/>
            <person name="Sato H."/>
            <person name="Tonouchi N."/>
        </authorList>
    </citation>
    <scope>NUCLEOTIDE SEQUENCE</scope>
    <source>
        <strain evidence="10">NBRC 1965</strain>
    </source>
</reference>
<evidence type="ECO:0000256" key="6">
    <source>
        <dbReference type="ARBA" id="ARBA00022729"/>
    </source>
</evidence>
<evidence type="ECO:0000256" key="5">
    <source>
        <dbReference type="ARBA" id="ARBA00022525"/>
    </source>
</evidence>
<dbReference type="Gene3D" id="3.80.20.20">
    <property type="entry name" value="Receptor L-domain"/>
    <property type="match status" value="2"/>
</dbReference>
<keyword evidence="6 9" id="KW-0732">Signal</keyword>
<dbReference type="GO" id="GO:0031505">
    <property type="term" value="P:fungal-type cell wall organization"/>
    <property type="evidence" value="ECO:0007669"/>
    <property type="project" value="TreeGrafter"/>
</dbReference>
<dbReference type="PANTHER" id="PTHR31018">
    <property type="entry name" value="SPORULATION-SPECIFIC PROTEIN-RELATED"/>
    <property type="match status" value="1"/>
</dbReference>
<comment type="caution">
    <text evidence="10">The sequence shown here is derived from an EMBL/GenBank/DDBJ whole genome shotgun (WGS) entry which is preliminary data.</text>
</comment>
<comment type="similarity">
    <text evidence="3">Belongs to the SPS2 family.</text>
</comment>
<feature type="signal peptide" evidence="9">
    <location>
        <begin position="1"/>
        <end position="19"/>
    </location>
</feature>
<dbReference type="EMBL" id="BSXU01000906">
    <property type="protein sequence ID" value="GMG22062.1"/>
    <property type="molecule type" value="Genomic_DNA"/>
</dbReference>
<keyword evidence="7" id="KW-0325">Glycoprotein</keyword>
<dbReference type="Proteomes" id="UP001165063">
    <property type="component" value="Unassembled WGS sequence"/>
</dbReference>
<dbReference type="InterPro" id="IPR036941">
    <property type="entry name" value="Rcpt_L-dom_sf"/>
</dbReference>
<evidence type="ECO:0000256" key="3">
    <source>
        <dbReference type="ARBA" id="ARBA00005798"/>
    </source>
</evidence>
<keyword evidence="5" id="KW-0964">Secreted</keyword>
<sequence>MQFKSLLIAAAAFAASALAAETSSLQATLTSTTQIDVPDSCSFGNGYTATAQVDLDTLKHCDAIDGDLYVTGDIGTAAIANVRAIYGDLVVYNATALSSFSADSINTITGEFRLTGLTVLDTLSMGGLTSVGAINWVTLPALTDTGLTSVTECNAILISDTQLASLDGINPTNVETYNVNNNIFLSSIKSDIETVSNALSVAYNGQGTDVVFDQLTWANNITFYSISSVSMANLTSVNHSIGFFESKVEDLNFKGLTKVGGDLTMSDNDDLTSIDFESLESIGGGFVVTNNTKLQSVDTFDNLKTVTGAVLLTGDLSNVSLPSLKSVRGAFSLNSDGSADCTPFDELHDSGNIQGEYLCKAASAPASSAKSGSSSDKKSTSAKSSDDTATATDSSSSKSKGAGAVAFSIEYTSVFGIVAAVLFSLF</sequence>
<proteinExistence type="inferred from homology"/>
<evidence type="ECO:0000256" key="7">
    <source>
        <dbReference type="ARBA" id="ARBA00023180"/>
    </source>
</evidence>
<gene>
    <name evidence="10" type="ORF">Amon01_000246900</name>
</gene>
<protein>
    <submittedName>
        <fullName evidence="10">Unnamed protein product</fullName>
    </submittedName>
</protein>
<dbReference type="AlphaFoldDB" id="A0A9W6YUK2"/>
<dbReference type="GO" id="GO:0009277">
    <property type="term" value="C:fungal-type cell wall"/>
    <property type="evidence" value="ECO:0007669"/>
    <property type="project" value="TreeGrafter"/>
</dbReference>
<dbReference type="GO" id="GO:0009986">
    <property type="term" value="C:cell surface"/>
    <property type="evidence" value="ECO:0007669"/>
    <property type="project" value="TreeGrafter"/>
</dbReference>